<gene>
    <name evidence="10" type="ORF">ATZ36_00840</name>
</gene>
<protein>
    <recommendedName>
        <fullName evidence="12">Magnesium transport protein CorA</fullName>
    </recommendedName>
</protein>
<keyword evidence="3" id="KW-0813">Transport</keyword>
<sequence>MIRAIYSINGTATTVYKALKIWEDYKKKKPNLIWIDIYLENHELGQEETLLLSESFKFHEMSIEDCLFPQYPKIEEFGNYVFAAVHGIQLKPHYFQEFEDSIYELDIFVGKGFVVTVHAEELFFLETLFEKAKARPQVEMKSLENLLYNIFNKVVSSYEFTLEKIDNKMESLEDDILKGSETVNMEEILNTKKVIFAMRKIAESQQTPYIYFTRANNNLISKEHLVYFRDIYTQCARMNQSITIRSQMAVSLLEVYMSSVTLRLTEAMKFLTLIATILMPVLIISGYYGMNVKFPEYSIFGERELWVFAVCLMLLSIIAMLIYFKKKKWF</sequence>
<comment type="subcellular location">
    <subcellularLocation>
        <location evidence="1">Cell membrane</location>
        <topology evidence="1">Multi-pass membrane protein</topology>
    </subcellularLocation>
</comment>
<dbReference type="GO" id="GO:0050897">
    <property type="term" value="F:cobalt ion binding"/>
    <property type="evidence" value="ECO:0007669"/>
    <property type="project" value="TreeGrafter"/>
</dbReference>
<organism evidence="10 11">
    <name type="scientific">Endomicrobium trichonymphae</name>
    <dbReference type="NCBI Taxonomy" id="1408204"/>
    <lineage>
        <taxon>Bacteria</taxon>
        <taxon>Pseudomonadati</taxon>
        <taxon>Elusimicrobiota</taxon>
        <taxon>Endomicrobiia</taxon>
        <taxon>Endomicrobiales</taxon>
        <taxon>Endomicrobiaceae</taxon>
        <taxon>Candidatus Endomicrobiellum</taxon>
    </lineage>
</organism>
<evidence type="ECO:0000256" key="9">
    <source>
        <dbReference type="SAM" id="Phobius"/>
    </source>
</evidence>
<evidence type="ECO:0000313" key="11">
    <source>
        <dbReference type="Proteomes" id="UP000095237"/>
    </source>
</evidence>
<dbReference type="SUPFAM" id="SSF144083">
    <property type="entry name" value="Magnesium transport protein CorA, transmembrane region"/>
    <property type="match status" value="1"/>
</dbReference>
<dbReference type="PANTHER" id="PTHR46494:SF1">
    <property type="entry name" value="CORA FAMILY METAL ION TRANSPORTER (EUROFUNG)"/>
    <property type="match status" value="1"/>
</dbReference>
<feature type="transmembrane region" description="Helical" evidence="9">
    <location>
        <begin position="270"/>
        <end position="290"/>
    </location>
</feature>
<comment type="caution">
    <text evidence="10">The sequence shown here is derived from an EMBL/GenBank/DDBJ whole genome shotgun (WGS) entry which is preliminary data.</text>
</comment>
<dbReference type="InterPro" id="IPR002523">
    <property type="entry name" value="MgTranspt_CorA/ZnTranspt_ZntB"/>
</dbReference>
<dbReference type="EMBL" id="LNVX01000324">
    <property type="protein sequence ID" value="OEG70477.1"/>
    <property type="molecule type" value="Genomic_DNA"/>
</dbReference>
<dbReference type="GO" id="GO:0000287">
    <property type="term" value="F:magnesium ion binding"/>
    <property type="evidence" value="ECO:0007669"/>
    <property type="project" value="TreeGrafter"/>
</dbReference>
<keyword evidence="7 9" id="KW-0472">Membrane</keyword>
<keyword evidence="6 9" id="KW-1133">Transmembrane helix</keyword>
<dbReference type="InterPro" id="IPR045863">
    <property type="entry name" value="CorA_TM1_TM2"/>
</dbReference>
<comment type="similarity">
    <text evidence="2">Belongs to the CorA metal ion transporter (MIT) (TC 1.A.35) family.</text>
</comment>
<dbReference type="AlphaFoldDB" id="A0A1E5IIZ7"/>
<dbReference type="GO" id="GO:0005886">
    <property type="term" value="C:plasma membrane"/>
    <property type="evidence" value="ECO:0007669"/>
    <property type="project" value="UniProtKB-SubCell"/>
</dbReference>
<evidence type="ECO:0000256" key="6">
    <source>
        <dbReference type="ARBA" id="ARBA00022989"/>
    </source>
</evidence>
<dbReference type="GO" id="GO:0015095">
    <property type="term" value="F:magnesium ion transmembrane transporter activity"/>
    <property type="evidence" value="ECO:0007669"/>
    <property type="project" value="TreeGrafter"/>
</dbReference>
<dbReference type="PANTHER" id="PTHR46494">
    <property type="entry name" value="CORA FAMILY METAL ION TRANSPORTER (EUROFUNG)"/>
    <property type="match status" value="1"/>
</dbReference>
<evidence type="ECO:0000256" key="3">
    <source>
        <dbReference type="ARBA" id="ARBA00022448"/>
    </source>
</evidence>
<name>A0A1E5IIZ7_ENDTX</name>
<dbReference type="SUPFAM" id="SSF143865">
    <property type="entry name" value="CorA soluble domain-like"/>
    <property type="match status" value="1"/>
</dbReference>
<evidence type="ECO:0000256" key="2">
    <source>
        <dbReference type="ARBA" id="ARBA00009765"/>
    </source>
</evidence>
<dbReference type="InterPro" id="IPR045861">
    <property type="entry name" value="CorA_cytoplasmic_dom"/>
</dbReference>
<evidence type="ECO:0000313" key="10">
    <source>
        <dbReference type="EMBL" id="OEG70477.1"/>
    </source>
</evidence>
<accession>A0A1E5IIZ7</accession>
<dbReference type="Gene3D" id="3.30.460.20">
    <property type="entry name" value="CorA soluble domain-like"/>
    <property type="match status" value="1"/>
</dbReference>
<dbReference type="Pfam" id="PF01544">
    <property type="entry name" value="CorA"/>
    <property type="match status" value="1"/>
</dbReference>
<evidence type="ECO:0000256" key="7">
    <source>
        <dbReference type="ARBA" id="ARBA00023136"/>
    </source>
</evidence>
<keyword evidence="8" id="KW-0175">Coiled coil</keyword>
<dbReference type="Proteomes" id="UP000095237">
    <property type="component" value="Unassembled WGS sequence"/>
</dbReference>
<reference evidence="10 11" key="1">
    <citation type="submission" date="2015-11" db="EMBL/GenBank/DDBJ databases">
        <title>Evidence for parallel genomic evolution in an endosymbiosis of termite gut flagellates.</title>
        <authorList>
            <person name="Zheng H."/>
        </authorList>
    </citation>
    <scope>NUCLEOTIDE SEQUENCE [LARGE SCALE GENOMIC DNA]</scope>
    <source>
        <strain evidence="10 11">CET450</strain>
    </source>
</reference>
<keyword evidence="4" id="KW-1003">Cell membrane</keyword>
<proteinExistence type="inferred from homology"/>
<keyword evidence="11" id="KW-1185">Reference proteome</keyword>
<feature type="transmembrane region" description="Helical" evidence="9">
    <location>
        <begin position="305"/>
        <end position="324"/>
    </location>
</feature>
<dbReference type="GO" id="GO:0015087">
    <property type="term" value="F:cobalt ion transmembrane transporter activity"/>
    <property type="evidence" value="ECO:0007669"/>
    <property type="project" value="TreeGrafter"/>
</dbReference>
<evidence type="ECO:0008006" key="12">
    <source>
        <dbReference type="Google" id="ProtNLM"/>
    </source>
</evidence>
<evidence type="ECO:0000256" key="4">
    <source>
        <dbReference type="ARBA" id="ARBA00022475"/>
    </source>
</evidence>
<dbReference type="Gene3D" id="1.20.58.340">
    <property type="entry name" value="Magnesium transport protein CorA, transmembrane region"/>
    <property type="match status" value="2"/>
</dbReference>
<dbReference type="CDD" id="cd12822">
    <property type="entry name" value="TmCorA-like"/>
    <property type="match status" value="1"/>
</dbReference>
<evidence type="ECO:0000256" key="5">
    <source>
        <dbReference type="ARBA" id="ARBA00022692"/>
    </source>
</evidence>
<feature type="coiled-coil region" evidence="8">
    <location>
        <begin position="155"/>
        <end position="182"/>
    </location>
</feature>
<evidence type="ECO:0000256" key="8">
    <source>
        <dbReference type="SAM" id="Coils"/>
    </source>
</evidence>
<evidence type="ECO:0000256" key="1">
    <source>
        <dbReference type="ARBA" id="ARBA00004651"/>
    </source>
</evidence>
<keyword evidence="5 9" id="KW-0812">Transmembrane</keyword>